<keyword evidence="1" id="KW-1133">Transmembrane helix</keyword>
<keyword evidence="1" id="KW-0812">Transmembrane</keyword>
<organism evidence="2">
    <name type="scientific">Paenibacillus sp. AN1007</name>
    <dbReference type="NCBI Taxonomy" id="3151385"/>
    <lineage>
        <taxon>Bacteria</taxon>
        <taxon>Bacillati</taxon>
        <taxon>Bacillota</taxon>
        <taxon>Bacilli</taxon>
        <taxon>Bacillales</taxon>
        <taxon>Paenibacillaceae</taxon>
        <taxon>Paenibacillus</taxon>
    </lineage>
</organism>
<sequence length="94" mass="11119">MSTPHVKIRQEEARLYKELRGILEDVPEGKERERVMSRMIRQLKFAKWCRECLNPIRNSWSSAKPGKLWIWIATGALAPVVFFCAFIWVSLWVE</sequence>
<dbReference type="RefSeq" id="WP_342554431.1">
    <property type="nucleotide sequence ID" value="NZ_CP159992.1"/>
</dbReference>
<name>A0AAU8NC62_9BACL</name>
<dbReference type="AlphaFoldDB" id="A0AAU8NC62"/>
<gene>
    <name evidence="2" type="ORF">ABXS70_21020</name>
</gene>
<accession>A0AAU8NC62</accession>
<feature type="transmembrane region" description="Helical" evidence="1">
    <location>
        <begin position="68"/>
        <end position="93"/>
    </location>
</feature>
<evidence type="ECO:0000313" key="2">
    <source>
        <dbReference type="EMBL" id="XCP93665.1"/>
    </source>
</evidence>
<protein>
    <submittedName>
        <fullName evidence="2">Uncharacterized protein</fullName>
    </submittedName>
</protein>
<keyword evidence="1" id="KW-0472">Membrane</keyword>
<evidence type="ECO:0000256" key="1">
    <source>
        <dbReference type="SAM" id="Phobius"/>
    </source>
</evidence>
<dbReference type="EMBL" id="CP159992">
    <property type="protein sequence ID" value="XCP93665.1"/>
    <property type="molecule type" value="Genomic_DNA"/>
</dbReference>
<proteinExistence type="predicted"/>
<reference evidence="2" key="1">
    <citation type="submission" date="2024-05" db="EMBL/GenBank/DDBJ databases">
        <title>Draft genome assemblies of 36 bacteria isolated from hibernating arctic ground squirrels.</title>
        <authorList>
            <person name="McKee H."/>
            <person name="Mullen L."/>
            <person name="Drown D.M."/>
            <person name="Duddleston K.N."/>
        </authorList>
    </citation>
    <scope>NUCLEOTIDE SEQUENCE</scope>
    <source>
        <strain evidence="2">AN1007</strain>
    </source>
</reference>